<name>A0A8D9A128_9HEMI</name>
<dbReference type="AlphaFoldDB" id="A0A8D9A128"/>
<sequence length="107" mass="12848">MFCILGRVFTCRVVCARAHYKHFLDPSPVGLYRFVKRFVEFNFQQTQGVCRGAHMYTYHNLHYTHWLGGKWFKIVRGQMNRFRQQFLEENKKKGKSGVNITTFLFFT</sequence>
<reference evidence="1" key="1">
    <citation type="submission" date="2021-05" db="EMBL/GenBank/DDBJ databases">
        <authorList>
            <person name="Alioto T."/>
            <person name="Alioto T."/>
            <person name="Gomez Garrido J."/>
        </authorList>
    </citation>
    <scope>NUCLEOTIDE SEQUENCE</scope>
</reference>
<evidence type="ECO:0000313" key="1">
    <source>
        <dbReference type="EMBL" id="CAG6757624.1"/>
    </source>
</evidence>
<dbReference type="EMBL" id="HBUF01547552">
    <property type="protein sequence ID" value="CAG6757624.1"/>
    <property type="molecule type" value="Transcribed_RNA"/>
</dbReference>
<protein>
    <submittedName>
        <fullName evidence="1">Uncharacterized protein</fullName>
    </submittedName>
</protein>
<accession>A0A8D9A128</accession>
<proteinExistence type="predicted"/>
<organism evidence="1">
    <name type="scientific">Cacopsylla melanoneura</name>
    <dbReference type="NCBI Taxonomy" id="428564"/>
    <lineage>
        <taxon>Eukaryota</taxon>
        <taxon>Metazoa</taxon>
        <taxon>Ecdysozoa</taxon>
        <taxon>Arthropoda</taxon>
        <taxon>Hexapoda</taxon>
        <taxon>Insecta</taxon>
        <taxon>Pterygota</taxon>
        <taxon>Neoptera</taxon>
        <taxon>Paraneoptera</taxon>
        <taxon>Hemiptera</taxon>
        <taxon>Sternorrhyncha</taxon>
        <taxon>Psylloidea</taxon>
        <taxon>Psyllidae</taxon>
        <taxon>Psyllinae</taxon>
        <taxon>Cacopsylla</taxon>
    </lineage>
</organism>